<dbReference type="GO" id="GO:0005886">
    <property type="term" value="C:plasma membrane"/>
    <property type="evidence" value="ECO:0007669"/>
    <property type="project" value="UniProtKB-SubCell"/>
</dbReference>
<dbReference type="InterPro" id="IPR006182">
    <property type="entry name" value="FliF_N_dom"/>
</dbReference>
<reference evidence="13 14" key="1">
    <citation type="submission" date="2019-10" db="EMBL/GenBank/DDBJ databases">
        <title>Extracellular Electron Transfer in a Candidatus Methanoperedens spp. Enrichment Culture.</title>
        <authorList>
            <person name="Berger S."/>
            <person name="Rangel Shaw D."/>
            <person name="Berben T."/>
            <person name="In 'T Zandt M."/>
            <person name="Frank J."/>
            <person name="Reimann J."/>
            <person name="Jetten M.S.M."/>
            <person name="Welte C.U."/>
        </authorList>
    </citation>
    <scope>NUCLEOTIDE SEQUENCE [LARGE SCALE GENOMIC DNA]</scope>
    <source>
        <strain evidence="13">SB12</strain>
    </source>
</reference>
<evidence type="ECO:0000256" key="1">
    <source>
        <dbReference type="ARBA" id="ARBA00004117"/>
    </source>
</evidence>
<dbReference type="InterPro" id="IPR000067">
    <property type="entry name" value="FlgMring_FliF"/>
</dbReference>
<dbReference type="GO" id="GO:0009431">
    <property type="term" value="C:bacterial-type flagellum basal body, MS ring"/>
    <property type="evidence" value="ECO:0007669"/>
    <property type="project" value="InterPro"/>
</dbReference>
<comment type="caution">
    <text evidence="13">The sequence shown here is derived from an EMBL/GenBank/DDBJ whole genome shotgun (WGS) entry which is preliminary data.</text>
</comment>
<comment type="subcellular location">
    <subcellularLocation>
        <location evidence="1">Bacterial flagellum basal body</location>
    </subcellularLocation>
    <subcellularLocation>
        <location evidence="2">Cell membrane</location>
        <topology evidence="2">Multi-pass membrane protein</topology>
    </subcellularLocation>
</comment>
<feature type="region of interest" description="Disordered" evidence="9">
    <location>
        <begin position="289"/>
        <end position="309"/>
    </location>
</feature>
<dbReference type="Pfam" id="PF08345">
    <property type="entry name" value="YscJ_FliF_C"/>
    <property type="match status" value="1"/>
</dbReference>
<protein>
    <submittedName>
        <fullName evidence="13">Flagellar M-ring protein FliF</fullName>
    </submittedName>
</protein>
<evidence type="ECO:0000313" key="14">
    <source>
        <dbReference type="Proteomes" id="UP000460298"/>
    </source>
</evidence>
<keyword evidence="4" id="KW-1003">Cell membrane</keyword>
<evidence type="ECO:0000256" key="8">
    <source>
        <dbReference type="ARBA" id="ARBA00023143"/>
    </source>
</evidence>
<dbReference type="InterPro" id="IPR045851">
    <property type="entry name" value="AMP-bd_C_sf"/>
</dbReference>
<evidence type="ECO:0000259" key="11">
    <source>
        <dbReference type="Pfam" id="PF01514"/>
    </source>
</evidence>
<keyword evidence="6 10" id="KW-1133">Transmembrane helix</keyword>
<dbReference type="PANTHER" id="PTHR30046">
    <property type="entry name" value="FLAGELLAR M-RING PROTEIN"/>
    <property type="match status" value="1"/>
</dbReference>
<keyword evidence="13" id="KW-0966">Cell projection</keyword>
<keyword evidence="13" id="KW-0282">Flagellum</keyword>
<dbReference type="PRINTS" id="PR01009">
    <property type="entry name" value="FLGMRINGFLIF"/>
</dbReference>
<dbReference type="GO" id="GO:0003774">
    <property type="term" value="F:cytoskeletal motor activity"/>
    <property type="evidence" value="ECO:0007669"/>
    <property type="project" value="InterPro"/>
</dbReference>
<keyword evidence="8" id="KW-0975">Bacterial flagellum</keyword>
<accession>A0A833LV34</accession>
<keyword evidence="13" id="KW-0969">Cilium</keyword>
<feature type="domain" description="Flagellar M-ring C-terminal" evidence="12">
    <location>
        <begin position="262"/>
        <end position="443"/>
    </location>
</feature>
<evidence type="ECO:0000256" key="2">
    <source>
        <dbReference type="ARBA" id="ARBA00004651"/>
    </source>
</evidence>
<organism evidence="13 14">
    <name type="scientific">Leptonema illini</name>
    <dbReference type="NCBI Taxonomy" id="183"/>
    <lineage>
        <taxon>Bacteria</taxon>
        <taxon>Pseudomonadati</taxon>
        <taxon>Spirochaetota</taxon>
        <taxon>Spirochaetia</taxon>
        <taxon>Leptospirales</taxon>
        <taxon>Leptospiraceae</taxon>
        <taxon>Leptonema</taxon>
    </lineage>
</organism>
<dbReference type="EMBL" id="WBUI01000037">
    <property type="protein sequence ID" value="KAB2929097.1"/>
    <property type="molecule type" value="Genomic_DNA"/>
</dbReference>
<dbReference type="NCBIfam" id="TIGR00206">
    <property type="entry name" value="fliF"/>
    <property type="match status" value="1"/>
</dbReference>
<proteinExistence type="inferred from homology"/>
<dbReference type="Gene3D" id="3.30.300.30">
    <property type="match status" value="1"/>
</dbReference>
<evidence type="ECO:0000259" key="12">
    <source>
        <dbReference type="Pfam" id="PF08345"/>
    </source>
</evidence>
<keyword evidence="5 10" id="KW-0812">Transmembrane</keyword>
<evidence type="ECO:0000256" key="9">
    <source>
        <dbReference type="SAM" id="MobiDB-lite"/>
    </source>
</evidence>
<sequence>MPEALSNLLSKITDFWGGLDNTKKIIVGALLGVVIVAFALMAGYSKKPAQELLYGDLTASDYSAITKFLDAGGYEYSGSGTSAIYVNGLQRQEIVTRLAQDNLIPAGVEGWQLFNMSRWDETTFDKDVKLHRAIKGSLEQMLMSLDYVKKAQVELAIPQRNNFLTDEEPVKASVVLTLKPGVEKVTRKQVMGIKNLIYRSVPNLKREDISITDNYGNEFVEPDEIDEAQRRLDLVDRKKEFEEKERRKWAGEIKSSLHDFYSEDRISILRVALKVNWDEVSEKQHLVTPVEATPENPETPYPDRELMPNGTLTVSENNRQERFRGNGFTPGGPTGTEQQLPPGYQDLDYQRSEYGNNDVIKNYDYNRIDKDIIRQPWEEQARSVAIMVDGIWIRKGPKEDGSGWEREYKAPSEEELKKLEKLLKASMLYKGSRGDQIAVEHMQKDRTAQFEAEDADLRQKLMIQRLLVVSAAALVGFLLLYFLYRAIKNEIARRRRLREEELAAQQQLMREAALRVADEGAAEVELSVDEKARREMLENAITLAREKPDEVAKLLRTWLNEE</sequence>
<feature type="transmembrane region" description="Helical" evidence="10">
    <location>
        <begin position="466"/>
        <end position="484"/>
    </location>
</feature>
<evidence type="ECO:0000256" key="4">
    <source>
        <dbReference type="ARBA" id="ARBA00022475"/>
    </source>
</evidence>
<dbReference type="Proteomes" id="UP000460298">
    <property type="component" value="Unassembled WGS sequence"/>
</dbReference>
<dbReference type="AlphaFoldDB" id="A0A833LV34"/>
<dbReference type="GO" id="GO:0071973">
    <property type="term" value="P:bacterial-type flagellum-dependent cell motility"/>
    <property type="evidence" value="ECO:0007669"/>
    <property type="project" value="InterPro"/>
</dbReference>
<name>A0A833LV34_9LEPT</name>
<evidence type="ECO:0000313" key="13">
    <source>
        <dbReference type="EMBL" id="KAB2929097.1"/>
    </source>
</evidence>
<evidence type="ECO:0000256" key="7">
    <source>
        <dbReference type="ARBA" id="ARBA00023136"/>
    </source>
</evidence>
<dbReference type="PANTHER" id="PTHR30046:SF0">
    <property type="entry name" value="FLAGELLAR M-RING PROTEIN"/>
    <property type="match status" value="1"/>
</dbReference>
<feature type="transmembrane region" description="Helical" evidence="10">
    <location>
        <begin position="25"/>
        <end position="44"/>
    </location>
</feature>
<evidence type="ECO:0000256" key="6">
    <source>
        <dbReference type="ARBA" id="ARBA00022989"/>
    </source>
</evidence>
<keyword evidence="7 10" id="KW-0472">Membrane</keyword>
<comment type="similarity">
    <text evidence="3">Belongs to the FliF family.</text>
</comment>
<evidence type="ECO:0000256" key="5">
    <source>
        <dbReference type="ARBA" id="ARBA00022692"/>
    </source>
</evidence>
<dbReference type="InterPro" id="IPR013556">
    <property type="entry name" value="Flag_M-ring_C"/>
</dbReference>
<dbReference type="InterPro" id="IPR043427">
    <property type="entry name" value="YscJ/FliF"/>
</dbReference>
<dbReference type="Pfam" id="PF01514">
    <property type="entry name" value="YscJ_FliF"/>
    <property type="match status" value="1"/>
</dbReference>
<evidence type="ECO:0000256" key="3">
    <source>
        <dbReference type="ARBA" id="ARBA00007971"/>
    </source>
</evidence>
<feature type="region of interest" description="Disordered" evidence="9">
    <location>
        <begin position="322"/>
        <end position="343"/>
    </location>
</feature>
<feature type="domain" description="Flagellar M-ring N-terminal" evidence="11">
    <location>
        <begin position="46"/>
        <end position="217"/>
    </location>
</feature>
<gene>
    <name evidence="13" type="primary">fliF</name>
    <name evidence="13" type="ORF">F9K24_20915</name>
</gene>
<evidence type="ECO:0000256" key="10">
    <source>
        <dbReference type="SAM" id="Phobius"/>
    </source>
</evidence>